<reference evidence="2" key="1">
    <citation type="submission" date="2021-01" db="EMBL/GenBank/DDBJ databases">
        <authorList>
            <person name="Corre E."/>
            <person name="Pelletier E."/>
            <person name="Niang G."/>
            <person name="Scheremetjew M."/>
            <person name="Finn R."/>
            <person name="Kale V."/>
            <person name="Holt S."/>
            <person name="Cochrane G."/>
            <person name="Meng A."/>
            <person name="Brown T."/>
            <person name="Cohen L."/>
        </authorList>
    </citation>
    <scope>NUCLEOTIDE SEQUENCE</scope>
    <source>
        <strain evidence="2">WS</strain>
    </source>
</reference>
<dbReference type="EMBL" id="HBGD01001359">
    <property type="protein sequence ID" value="CAD9077863.1"/>
    <property type="molecule type" value="Transcribed_RNA"/>
</dbReference>
<feature type="region of interest" description="Disordered" evidence="1">
    <location>
        <begin position="184"/>
        <end position="214"/>
    </location>
</feature>
<feature type="compositionally biased region" description="Basic residues" evidence="1">
    <location>
        <begin position="490"/>
        <end position="506"/>
    </location>
</feature>
<name>A0A7S1PFD0_9EUKA</name>
<accession>A0A7S1PFD0</accession>
<dbReference type="AlphaFoldDB" id="A0A7S1PFD0"/>
<feature type="compositionally biased region" description="Basic and acidic residues" evidence="1">
    <location>
        <begin position="184"/>
        <end position="204"/>
    </location>
</feature>
<organism evidence="2">
    <name type="scientific">Percolomonas cosmopolitus</name>
    <dbReference type="NCBI Taxonomy" id="63605"/>
    <lineage>
        <taxon>Eukaryota</taxon>
        <taxon>Discoba</taxon>
        <taxon>Heterolobosea</taxon>
        <taxon>Tetramitia</taxon>
        <taxon>Eutetramitia</taxon>
        <taxon>Percolomonadidae</taxon>
        <taxon>Percolomonas</taxon>
    </lineage>
</organism>
<sequence length="745" mass="85391">MSSFPVFLHLMDQWNQSMSLMPHQTQQTRRRVGATGRKRRMRRPRDQDLAASRRGVGASNSTTTTTKRAYGNVPASPPTNSSSSLKFHHTRHDMHPVPSKSRIGGQPVFKADSGRKERRGDDAYEYEEVQPNASSVEPPPAHITLHILSHCPRILPLTLSQYQMDTLLIFFSAIILERGREGDNKIDEHPQEEQTQRHNAETRGTRSKQTQESSSSPYLINLALALLISYLEQSESLRKRFHKWRKSEIPWYRFAINERLREAAKDGGRAAEMWARQLVRLREMMGLHWDVLQEERELVDLMRGMKMVKKETGKNMESPPTPTNAAEHPEAPSVFSPADEQEDTSAIKKQHHSSFLSPLQQQHKPPSLDWAYMTEAISEWFEGETRQGRDADLRLDHHLYIRALKDVHGEKAVEQQMEQQIANIDQKSHSPVSPVDPRDSSYMDRYLTPSATHPYDDDRSSNADYSDVESGDETFLRRDSSSLDQPPTLKTHKRKTKSVKKKRKSQKTGASNAHKSTPSIYVSQYGNIVLDSLAVWIEDDPKQAEPQTLERRLMSIKAASFAKPLASQTNHRQRGSRRLKNRANDPVIFDFTVFSTQPPNQLMQSKLNEHPVVYELIVQLRCTELPSACELMLTPVPSLPHYKPQITHHVHVPPELHFEVHRQTNQMADMLREGASTQLRAKFCDTLWDAMQFEEVIQMPFQMQERGVRIQVRAADHDGLARACAIRDVWIVEKKSGHSGRRTAR</sequence>
<feature type="region of interest" description="Disordered" evidence="1">
    <location>
        <begin position="422"/>
        <end position="516"/>
    </location>
</feature>
<evidence type="ECO:0000313" key="2">
    <source>
        <dbReference type="EMBL" id="CAD9077863.1"/>
    </source>
</evidence>
<protein>
    <submittedName>
        <fullName evidence="2">Uncharacterized protein</fullName>
    </submittedName>
</protein>
<feature type="region of interest" description="Disordered" evidence="1">
    <location>
        <begin position="19"/>
        <end position="120"/>
    </location>
</feature>
<gene>
    <name evidence="2" type="ORF">PCOS0759_LOCUS1095</name>
</gene>
<feature type="compositionally biased region" description="Polar residues" evidence="1">
    <location>
        <begin position="58"/>
        <end position="67"/>
    </location>
</feature>
<feature type="compositionally biased region" description="Basic residues" evidence="1">
    <location>
        <begin position="28"/>
        <end position="43"/>
    </location>
</feature>
<feature type="compositionally biased region" description="Polar residues" evidence="1">
    <location>
        <begin position="353"/>
        <end position="364"/>
    </location>
</feature>
<proteinExistence type="predicted"/>
<feature type="region of interest" description="Disordered" evidence="1">
    <location>
        <begin position="311"/>
        <end position="364"/>
    </location>
</feature>
<evidence type="ECO:0000256" key="1">
    <source>
        <dbReference type="SAM" id="MobiDB-lite"/>
    </source>
</evidence>